<feature type="compositionally biased region" description="Polar residues" evidence="2">
    <location>
        <begin position="47"/>
        <end position="59"/>
    </location>
</feature>
<evidence type="ECO:0000256" key="1">
    <source>
        <dbReference type="SAM" id="Coils"/>
    </source>
</evidence>
<feature type="region of interest" description="Disordered" evidence="2">
    <location>
        <begin position="1"/>
        <end position="59"/>
    </location>
</feature>
<comment type="caution">
    <text evidence="3">The sequence shown here is derived from an EMBL/GenBank/DDBJ whole genome shotgun (WGS) entry which is preliminary data.</text>
</comment>
<dbReference type="Proteomes" id="UP000230233">
    <property type="component" value="Chromosome I"/>
</dbReference>
<evidence type="ECO:0000256" key="2">
    <source>
        <dbReference type="SAM" id="MobiDB-lite"/>
    </source>
</evidence>
<keyword evidence="1" id="KW-0175">Coiled coil</keyword>
<sequence>MFNFSFRMSDSSQSVQKSFEKSIGFGEKEPKEEVFTDDEPARKRSKTTGNSENFQDTSVISEISKKLEDSKNVIEEMELWVKKLEKLHDEDIDSLKKSMNDLAGNLKQEFAEKLEKIDKTDGIDSLKKSINDLAGILRQEFTEKAEEDREKLKQDFDEKIEEIKKTYQEKIDKCDQENAKIEKFHQGEFQKMKKYYKYQISKLQTAHEKKSEEFENFRKEMEISGKLSTSHDAGDTLYGEKSFVMSDDAKIPPTKSELEFLFKCIFCKSEDHKSIDCRVFDDFTKRQSILKRENRCIRCLEPQNMGKLIHICPRALVACSDCSWFPIDGRFDESDLHHPIVCRFHDQSSNREVDFVY</sequence>
<name>A0A2G5VQY5_9PELO</name>
<evidence type="ECO:0000313" key="3">
    <source>
        <dbReference type="EMBL" id="PIC54047.1"/>
    </source>
</evidence>
<accession>A0A2G5VQY5</accession>
<keyword evidence="4" id="KW-1185">Reference proteome</keyword>
<dbReference type="EMBL" id="PDUG01000001">
    <property type="protein sequence ID" value="PIC54047.1"/>
    <property type="molecule type" value="Genomic_DNA"/>
</dbReference>
<proteinExistence type="predicted"/>
<organism evidence="3 4">
    <name type="scientific">Caenorhabditis nigoni</name>
    <dbReference type="NCBI Taxonomy" id="1611254"/>
    <lineage>
        <taxon>Eukaryota</taxon>
        <taxon>Metazoa</taxon>
        <taxon>Ecdysozoa</taxon>
        <taxon>Nematoda</taxon>
        <taxon>Chromadorea</taxon>
        <taxon>Rhabditida</taxon>
        <taxon>Rhabditina</taxon>
        <taxon>Rhabditomorpha</taxon>
        <taxon>Rhabditoidea</taxon>
        <taxon>Rhabditidae</taxon>
        <taxon>Peloderinae</taxon>
        <taxon>Caenorhabditis</taxon>
    </lineage>
</organism>
<protein>
    <submittedName>
        <fullName evidence="3">Uncharacterized protein</fullName>
    </submittedName>
</protein>
<dbReference type="AlphaFoldDB" id="A0A2G5VQY5"/>
<gene>
    <name evidence="3" type="primary">Cnig_chr_I.g3468</name>
    <name evidence="3" type="ORF">B9Z55_003468</name>
</gene>
<feature type="compositionally biased region" description="Basic and acidic residues" evidence="2">
    <location>
        <begin position="26"/>
        <end position="42"/>
    </location>
</feature>
<reference evidence="4" key="1">
    <citation type="submission" date="2017-10" db="EMBL/GenBank/DDBJ databases">
        <title>Rapid genome shrinkage in a self-fertile nematode reveals novel sperm competition proteins.</title>
        <authorList>
            <person name="Yin D."/>
            <person name="Schwarz E.M."/>
            <person name="Thomas C.G."/>
            <person name="Felde R.L."/>
            <person name="Korf I.F."/>
            <person name="Cutter A.D."/>
            <person name="Schartner C.M."/>
            <person name="Ralston E.J."/>
            <person name="Meyer B.J."/>
            <person name="Haag E.S."/>
        </authorList>
    </citation>
    <scope>NUCLEOTIDE SEQUENCE [LARGE SCALE GENOMIC DNA]</scope>
    <source>
        <strain evidence="4">JU1422</strain>
    </source>
</reference>
<evidence type="ECO:0000313" key="4">
    <source>
        <dbReference type="Proteomes" id="UP000230233"/>
    </source>
</evidence>
<feature type="compositionally biased region" description="Polar residues" evidence="2">
    <location>
        <begin position="1"/>
        <end position="17"/>
    </location>
</feature>
<feature type="coiled-coil region" evidence="1">
    <location>
        <begin position="142"/>
        <end position="220"/>
    </location>
</feature>